<dbReference type="RefSeq" id="WP_132524799.1">
    <property type="nucleotide sequence ID" value="NZ_SMFV01000001.1"/>
</dbReference>
<dbReference type="InterPro" id="IPR009061">
    <property type="entry name" value="DNA-bd_dom_put_sf"/>
</dbReference>
<dbReference type="GO" id="GO:0003677">
    <property type="term" value="F:DNA binding"/>
    <property type="evidence" value="ECO:0007669"/>
    <property type="project" value="InterPro"/>
</dbReference>
<dbReference type="InterPro" id="IPR041657">
    <property type="entry name" value="HTH_17"/>
</dbReference>
<keyword evidence="3" id="KW-1185">Reference proteome</keyword>
<accession>A0A4V2PDV4</accession>
<dbReference type="OrthoDB" id="964410at2"/>
<organism evidence="2 3">
    <name type="scientific">Phorcysia thermohydrogeniphila</name>
    <dbReference type="NCBI Taxonomy" id="936138"/>
    <lineage>
        <taxon>Bacteria</taxon>
        <taxon>Pseudomonadati</taxon>
        <taxon>Aquificota</taxon>
        <taxon>Aquificia</taxon>
        <taxon>Desulfurobacteriales</taxon>
        <taxon>Desulfurobacteriaceae</taxon>
        <taxon>Phorcysia</taxon>
    </lineage>
</organism>
<reference evidence="2 3" key="1">
    <citation type="submission" date="2019-03" db="EMBL/GenBank/DDBJ databases">
        <title>Genomic Encyclopedia of Archaeal and Bacterial Type Strains, Phase II (KMG-II): from individual species to whole genera.</title>
        <authorList>
            <person name="Goeker M."/>
        </authorList>
    </citation>
    <scope>NUCLEOTIDE SEQUENCE [LARGE SCALE GENOMIC DNA]</scope>
    <source>
        <strain evidence="2 3">DSM 24425</strain>
    </source>
</reference>
<dbReference type="EMBL" id="SMFV01000001">
    <property type="protein sequence ID" value="TCK06346.1"/>
    <property type="molecule type" value="Genomic_DNA"/>
</dbReference>
<proteinExistence type="predicted"/>
<gene>
    <name evidence="2" type="ORF">CLV27_0147</name>
</gene>
<evidence type="ECO:0000313" key="2">
    <source>
        <dbReference type="EMBL" id="TCK06346.1"/>
    </source>
</evidence>
<dbReference type="Pfam" id="PF12728">
    <property type="entry name" value="HTH_17"/>
    <property type="match status" value="1"/>
</dbReference>
<evidence type="ECO:0000259" key="1">
    <source>
        <dbReference type="Pfam" id="PF12728"/>
    </source>
</evidence>
<dbReference type="SUPFAM" id="SSF46955">
    <property type="entry name" value="Putative DNA-binding domain"/>
    <property type="match status" value="1"/>
</dbReference>
<name>A0A4V2PDV4_9BACT</name>
<feature type="domain" description="Helix-turn-helix" evidence="1">
    <location>
        <begin position="10"/>
        <end position="59"/>
    </location>
</feature>
<evidence type="ECO:0000313" key="3">
    <source>
        <dbReference type="Proteomes" id="UP000295777"/>
    </source>
</evidence>
<dbReference type="AlphaFoldDB" id="A0A4V2PDV4"/>
<protein>
    <submittedName>
        <fullName evidence="2">Excisionase family DNA binding protein</fullName>
    </submittedName>
</protein>
<dbReference type="Proteomes" id="UP000295777">
    <property type="component" value="Unassembled WGS sequence"/>
</dbReference>
<sequence>MPKELFNVKVYSVKEIARLLGKSESTIRRYIYDGQLGAIQIGREYLIPESELFAFIKKNQTKPNIWR</sequence>
<comment type="caution">
    <text evidence="2">The sequence shown here is derived from an EMBL/GenBank/DDBJ whole genome shotgun (WGS) entry which is preliminary data.</text>
</comment>
<dbReference type="InterPro" id="IPR010093">
    <property type="entry name" value="SinI_DNA-bd"/>
</dbReference>
<dbReference type="NCBIfam" id="TIGR01764">
    <property type="entry name" value="excise"/>
    <property type="match status" value="1"/>
</dbReference>